<name>A0ABV4J8H5_9ACTN</name>
<evidence type="ECO:0008006" key="3">
    <source>
        <dbReference type="Google" id="ProtNLM"/>
    </source>
</evidence>
<proteinExistence type="predicted"/>
<organism evidence="1 2">
    <name type="scientific">Streptomyces pimonensis</name>
    <dbReference type="NCBI Taxonomy" id="2860288"/>
    <lineage>
        <taxon>Bacteria</taxon>
        <taxon>Bacillati</taxon>
        <taxon>Actinomycetota</taxon>
        <taxon>Actinomycetes</taxon>
        <taxon>Kitasatosporales</taxon>
        <taxon>Streptomycetaceae</taxon>
        <taxon>Streptomyces</taxon>
    </lineage>
</organism>
<dbReference type="RefSeq" id="WP_371244787.1">
    <property type="nucleotide sequence ID" value="NZ_JAHWZY010000094.1"/>
</dbReference>
<keyword evidence="2" id="KW-1185">Reference proteome</keyword>
<dbReference type="Proteomes" id="UP001567537">
    <property type="component" value="Unassembled WGS sequence"/>
</dbReference>
<reference evidence="1 2" key="1">
    <citation type="journal article" date="2021" name="Res Sq">
        <title>Streptomyces Pimoensis sp. nov., Isolated From the Taklimakan Desert in Xinjiang, China.</title>
        <authorList>
            <person name="Zhang P."/>
            <person name="Luo X."/>
            <person name="Luo X."/>
            <person name="Liu Z."/>
            <person name="Xia Z."/>
            <person name="Wan C."/>
            <person name="zhang L."/>
        </authorList>
    </citation>
    <scope>NUCLEOTIDE SEQUENCE [LARGE SCALE GENOMIC DNA]</scope>
    <source>
        <strain evidence="1 2">TRM75549</strain>
    </source>
</reference>
<evidence type="ECO:0000313" key="2">
    <source>
        <dbReference type="Proteomes" id="UP001567537"/>
    </source>
</evidence>
<comment type="caution">
    <text evidence="1">The sequence shown here is derived from an EMBL/GenBank/DDBJ whole genome shotgun (WGS) entry which is preliminary data.</text>
</comment>
<protein>
    <recommendedName>
        <fullName evidence="3">Secreted protein</fullName>
    </recommendedName>
</protein>
<evidence type="ECO:0000313" key="1">
    <source>
        <dbReference type="EMBL" id="MEZ3183239.1"/>
    </source>
</evidence>
<gene>
    <name evidence="1" type="ORF">KYY02_32670</name>
</gene>
<sequence>MIFVKWPQNGPFSMCQAFLREGTMRRSMRSAVVVATAMASLGMGTAAWAATTSTSLSNGTLRFESTNGRQVTGNSSLFYSAVKYNKTGGGSISLKFLVDVGSKEYVSPVYSITSGQTKSHSFGGKPVPSSCRSTGGMDVAGQGYFWTPSLNPC</sequence>
<dbReference type="EMBL" id="JAHWZY010000094">
    <property type="protein sequence ID" value="MEZ3183239.1"/>
    <property type="molecule type" value="Genomic_DNA"/>
</dbReference>
<accession>A0ABV4J8H5</accession>